<dbReference type="InterPro" id="IPR036179">
    <property type="entry name" value="Ig-like_dom_sf"/>
</dbReference>
<dbReference type="Proteomes" id="UP000545329">
    <property type="component" value="Unassembled WGS sequence"/>
</dbReference>
<dbReference type="GO" id="GO:0006955">
    <property type="term" value="P:immune response"/>
    <property type="evidence" value="ECO:0007669"/>
    <property type="project" value="TreeGrafter"/>
</dbReference>
<dbReference type="Pfam" id="PF13895">
    <property type="entry name" value="Ig_2"/>
    <property type="match status" value="1"/>
</dbReference>
<evidence type="ECO:0000256" key="1">
    <source>
        <dbReference type="ARBA" id="ARBA00022729"/>
    </source>
</evidence>
<accession>A0A7L2Y6Q5</accession>
<evidence type="ECO:0000313" key="4">
    <source>
        <dbReference type="EMBL" id="NXS90451.1"/>
    </source>
</evidence>
<dbReference type="PROSITE" id="PS50835">
    <property type="entry name" value="IG_LIKE"/>
    <property type="match status" value="1"/>
</dbReference>
<dbReference type="InterPro" id="IPR013783">
    <property type="entry name" value="Ig-like_fold"/>
</dbReference>
<name>A0A7L2Y6Q5_9PASS</name>
<dbReference type="SUPFAM" id="SSF48726">
    <property type="entry name" value="Immunoglobulin"/>
    <property type="match status" value="1"/>
</dbReference>
<feature type="non-terminal residue" evidence="4">
    <location>
        <position position="1"/>
    </location>
</feature>
<dbReference type="InterPro" id="IPR007110">
    <property type="entry name" value="Ig-like_dom"/>
</dbReference>
<dbReference type="InterPro" id="IPR003598">
    <property type="entry name" value="Ig_sub2"/>
</dbReference>
<comment type="caution">
    <text evidence="4">The sequence shown here is derived from an EMBL/GenBank/DDBJ whole genome shotgun (WGS) entry which is preliminary data.</text>
</comment>
<evidence type="ECO:0000259" key="3">
    <source>
        <dbReference type="PROSITE" id="PS50835"/>
    </source>
</evidence>
<dbReference type="GO" id="GO:0009897">
    <property type="term" value="C:external side of plasma membrane"/>
    <property type="evidence" value="ECO:0007669"/>
    <property type="project" value="TreeGrafter"/>
</dbReference>
<dbReference type="EMBL" id="VZTN01040141">
    <property type="protein sequence ID" value="NXS90451.1"/>
    <property type="molecule type" value="Genomic_DNA"/>
</dbReference>
<dbReference type="InterPro" id="IPR050488">
    <property type="entry name" value="Ig_Fc_receptor"/>
</dbReference>
<evidence type="ECO:0000256" key="2">
    <source>
        <dbReference type="ARBA" id="ARBA00023157"/>
    </source>
</evidence>
<keyword evidence="1" id="KW-0732">Signal</keyword>
<sequence>TGALVPPDQLVLQVPARALLEGDTVTLRCRGWNNKSVTWVSFYRHEKEVQVLRDGTELSLSLLQLNHSGSYHCRGWVSSEVSWGWRESASVPV</sequence>
<keyword evidence="5" id="KW-1185">Reference proteome</keyword>
<feature type="non-terminal residue" evidence="4">
    <location>
        <position position="93"/>
    </location>
</feature>
<evidence type="ECO:0000313" key="5">
    <source>
        <dbReference type="Proteomes" id="UP000545329"/>
    </source>
</evidence>
<organism evidence="4 5">
    <name type="scientific">Erpornis zantholeuca</name>
    <dbReference type="NCBI Taxonomy" id="1112836"/>
    <lineage>
        <taxon>Eukaryota</taxon>
        <taxon>Metazoa</taxon>
        <taxon>Chordata</taxon>
        <taxon>Craniata</taxon>
        <taxon>Vertebrata</taxon>
        <taxon>Euteleostomi</taxon>
        <taxon>Archelosauria</taxon>
        <taxon>Archosauria</taxon>
        <taxon>Dinosauria</taxon>
        <taxon>Saurischia</taxon>
        <taxon>Theropoda</taxon>
        <taxon>Coelurosauria</taxon>
        <taxon>Aves</taxon>
        <taxon>Neognathae</taxon>
        <taxon>Neoaves</taxon>
        <taxon>Telluraves</taxon>
        <taxon>Australaves</taxon>
        <taxon>Passeriformes</taxon>
        <taxon>Sylvioidea</taxon>
        <taxon>Timaliidae</taxon>
        <taxon>Erpornis</taxon>
    </lineage>
</organism>
<feature type="domain" description="Ig-like" evidence="3">
    <location>
        <begin position="7"/>
        <end position="74"/>
    </location>
</feature>
<dbReference type="SMART" id="SM00408">
    <property type="entry name" value="IGc2"/>
    <property type="match status" value="1"/>
</dbReference>
<reference evidence="4 5" key="1">
    <citation type="submission" date="2019-09" db="EMBL/GenBank/DDBJ databases">
        <title>Bird 10,000 Genomes (B10K) Project - Family phase.</title>
        <authorList>
            <person name="Zhang G."/>
        </authorList>
    </citation>
    <scope>NUCLEOTIDE SEQUENCE [LARGE SCALE GENOMIC DNA]</scope>
    <source>
        <strain evidence="4">B10K-DU-002-58</strain>
        <tissue evidence="4">Muscle</tissue>
    </source>
</reference>
<dbReference type="PANTHER" id="PTHR11481">
    <property type="entry name" value="IMMUNOGLOBULIN FC RECEPTOR"/>
    <property type="match status" value="1"/>
</dbReference>
<dbReference type="AlphaFoldDB" id="A0A7L2Y6Q5"/>
<dbReference type="GO" id="GO:0004888">
    <property type="term" value="F:transmembrane signaling receptor activity"/>
    <property type="evidence" value="ECO:0007669"/>
    <property type="project" value="TreeGrafter"/>
</dbReference>
<dbReference type="GO" id="GO:0007166">
    <property type="term" value="P:cell surface receptor signaling pathway"/>
    <property type="evidence" value="ECO:0007669"/>
    <property type="project" value="TreeGrafter"/>
</dbReference>
<keyword evidence="2" id="KW-1015">Disulfide bond</keyword>
<dbReference type="Gene3D" id="2.60.40.10">
    <property type="entry name" value="Immunoglobulins"/>
    <property type="match status" value="1"/>
</dbReference>
<dbReference type="PANTHER" id="PTHR11481:SF64">
    <property type="entry name" value="FC RECEPTOR-LIKE PROTEIN 4"/>
    <property type="match status" value="1"/>
</dbReference>
<proteinExistence type="predicted"/>
<gene>
    <name evidence="4" type="primary">Fcgr3_4</name>
    <name evidence="4" type="ORF">ERPZAN_R15334</name>
</gene>
<dbReference type="OrthoDB" id="6151406at2759"/>
<protein>
    <submittedName>
        <fullName evidence="4">FCGR3 protein</fullName>
    </submittedName>
</protein>